<evidence type="ECO:0000256" key="1">
    <source>
        <dbReference type="SAM" id="MobiDB-lite"/>
    </source>
</evidence>
<evidence type="ECO:0000313" key="2">
    <source>
        <dbReference type="EMBL" id="TWH67254.1"/>
    </source>
</evidence>
<sequence length="79" mass="8394">MLTVVNPEEPTPSAVPQLAAPGGSLIDEIVRDGARRMLAAALEAEVAAYIAAHADELDADGRRMVVRNGHARPRRVPGR</sequence>
<gene>
    <name evidence="2" type="ORF">JD77_02226</name>
</gene>
<organism evidence="2 3">
    <name type="scientific">Micromonospora olivasterospora</name>
    <dbReference type="NCBI Taxonomy" id="1880"/>
    <lineage>
        <taxon>Bacteria</taxon>
        <taxon>Bacillati</taxon>
        <taxon>Actinomycetota</taxon>
        <taxon>Actinomycetes</taxon>
        <taxon>Micromonosporales</taxon>
        <taxon>Micromonosporaceae</taxon>
        <taxon>Micromonospora</taxon>
    </lineage>
</organism>
<dbReference type="EMBL" id="VLKE01000001">
    <property type="protein sequence ID" value="TWH67254.1"/>
    <property type="molecule type" value="Genomic_DNA"/>
</dbReference>
<comment type="caution">
    <text evidence="2">The sequence shown here is derived from an EMBL/GenBank/DDBJ whole genome shotgun (WGS) entry which is preliminary data.</text>
</comment>
<protein>
    <recommendedName>
        <fullName evidence="4">Mutator family transposase</fullName>
    </recommendedName>
</protein>
<proteinExistence type="predicted"/>
<evidence type="ECO:0008006" key="4">
    <source>
        <dbReference type="Google" id="ProtNLM"/>
    </source>
</evidence>
<evidence type="ECO:0000313" key="3">
    <source>
        <dbReference type="Proteomes" id="UP000319825"/>
    </source>
</evidence>
<feature type="region of interest" description="Disordered" evidence="1">
    <location>
        <begin position="1"/>
        <end position="20"/>
    </location>
</feature>
<reference evidence="2 3" key="1">
    <citation type="submission" date="2019-07" db="EMBL/GenBank/DDBJ databases">
        <title>R&amp;d 2014.</title>
        <authorList>
            <person name="Klenk H.-P."/>
        </authorList>
    </citation>
    <scope>NUCLEOTIDE SEQUENCE [LARGE SCALE GENOMIC DNA]</scope>
    <source>
        <strain evidence="2 3">DSM 43868</strain>
    </source>
</reference>
<dbReference type="AlphaFoldDB" id="A0A562I9D8"/>
<keyword evidence="3" id="KW-1185">Reference proteome</keyword>
<dbReference type="Proteomes" id="UP000319825">
    <property type="component" value="Unassembled WGS sequence"/>
</dbReference>
<accession>A0A562I9D8</accession>
<name>A0A562I9D8_MICOL</name>